<evidence type="ECO:0000256" key="3">
    <source>
        <dbReference type="PROSITE-ProRule" id="PRU00339"/>
    </source>
</evidence>
<dbReference type="Proteomes" id="UP000244090">
    <property type="component" value="Unassembled WGS sequence"/>
</dbReference>
<dbReference type="PROSITE" id="PS50005">
    <property type="entry name" value="TPR"/>
    <property type="match status" value="10"/>
</dbReference>
<dbReference type="GO" id="GO:0009279">
    <property type="term" value="C:cell outer membrane"/>
    <property type="evidence" value="ECO:0007669"/>
    <property type="project" value="TreeGrafter"/>
</dbReference>
<dbReference type="Pfam" id="PF13424">
    <property type="entry name" value="TPR_12"/>
    <property type="match status" value="1"/>
</dbReference>
<dbReference type="PANTHER" id="PTHR44858:SF1">
    <property type="entry name" value="UDP-N-ACETYLGLUCOSAMINE--PEPTIDE N-ACETYLGLUCOSAMINYLTRANSFERASE SPINDLY-RELATED"/>
    <property type="match status" value="1"/>
</dbReference>
<proteinExistence type="predicted"/>
<dbReference type="PANTHER" id="PTHR44858">
    <property type="entry name" value="TETRATRICOPEPTIDE REPEAT PROTEIN 6"/>
    <property type="match status" value="1"/>
</dbReference>
<dbReference type="InterPro" id="IPR019734">
    <property type="entry name" value="TPR_rpt"/>
</dbReference>
<dbReference type="GO" id="GO:0046813">
    <property type="term" value="P:receptor-mediated virion attachment to host cell"/>
    <property type="evidence" value="ECO:0007669"/>
    <property type="project" value="TreeGrafter"/>
</dbReference>
<keyword evidence="5" id="KW-1185">Reference proteome</keyword>
<evidence type="ECO:0000256" key="1">
    <source>
        <dbReference type="ARBA" id="ARBA00022737"/>
    </source>
</evidence>
<dbReference type="PROSITE" id="PS50293">
    <property type="entry name" value="TPR_REGION"/>
    <property type="match status" value="9"/>
</dbReference>
<keyword evidence="1" id="KW-0677">Repeat</keyword>
<feature type="repeat" description="TPR" evidence="3">
    <location>
        <begin position="193"/>
        <end position="226"/>
    </location>
</feature>
<accession>A0A2T6C465</accession>
<feature type="repeat" description="TPR" evidence="3">
    <location>
        <begin position="329"/>
        <end position="362"/>
    </location>
</feature>
<gene>
    <name evidence="4" type="ORF">C8N46_102480</name>
</gene>
<name>A0A2T6C465_9FLAO</name>
<feature type="repeat" description="TPR" evidence="3">
    <location>
        <begin position="295"/>
        <end position="328"/>
    </location>
</feature>
<dbReference type="InterPro" id="IPR050498">
    <property type="entry name" value="Ycf3"/>
</dbReference>
<dbReference type="AlphaFoldDB" id="A0A2T6C465"/>
<organism evidence="4 5">
    <name type="scientific">Kordia periserrulae</name>
    <dbReference type="NCBI Taxonomy" id="701523"/>
    <lineage>
        <taxon>Bacteria</taxon>
        <taxon>Pseudomonadati</taxon>
        <taxon>Bacteroidota</taxon>
        <taxon>Flavobacteriia</taxon>
        <taxon>Flavobacteriales</taxon>
        <taxon>Flavobacteriaceae</taxon>
        <taxon>Kordia</taxon>
    </lineage>
</organism>
<evidence type="ECO:0000313" key="4">
    <source>
        <dbReference type="EMBL" id="PTX63077.1"/>
    </source>
</evidence>
<keyword evidence="2 3" id="KW-0802">TPR repeat</keyword>
<evidence type="ECO:0000256" key="2">
    <source>
        <dbReference type="ARBA" id="ARBA00022803"/>
    </source>
</evidence>
<dbReference type="Pfam" id="PF00515">
    <property type="entry name" value="TPR_1"/>
    <property type="match status" value="8"/>
</dbReference>
<dbReference type="InterPro" id="IPR011990">
    <property type="entry name" value="TPR-like_helical_dom_sf"/>
</dbReference>
<dbReference type="SUPFAM" id="SSF48452">
    <property type="entry name" value="TPR-like"/>
    <property type="match status" value="3"/>
</dbReference>
<evidence type="ECO:0000313" key="5">
    <source>
        <dbReference type="Proteomes" id="UP000244090"/>
    </source>
</evidence>
<dbReference type="SMART" id="SM00028">
    <property type="entry name" value="TPR"/>
    <property type="match status" value="11"/>
</dbReference>
<feature type="repeat" description="TPR" evidence="3">
    <location>
        <begin position="125"/>
        <end position="158"/>
    </location>
</feature>
<dbReference type="OrthoDB" id="1467539at2"/>
<feature type="repeat" description="TPR" evidence="3">
    <location>
        <begin position="57"/>
        <end position="90"/>
    </location>
</feature>
<feature type="repeat" description="TPR" evidence="3">
    <location>
        <begin position="159"/>
        <end position="192"/>
    </location>
</feature>
<feature type="repeat" description="TPR" evidence="3">
    <location>
        <begin position="91"/>
        <end position="124"/>
    </location>
</feature>
<dbReference type="EMBL" id="QBKT01000002">
    <property type="protein sequence ID" value="PTX63077.1"/>
    <property type="molecule type" value="Genomic_DNA"/>
</dbReference>
<feature type="repeat" description="TPR" evidence="3">
    <location>
        <begin position="261"/>
        <end position="294"/>
    </location>
</feature>
<feature type="repeat" description="TPR" evidence="3">
    <location>
        <begin position="23"/>
        <end position="56"/>
    </location>
</feature>
<comment type="caution">
    <text evidence="4">The sequence shown here is derived from an EMBL/GenBank/DDBJ whole genome shotgun (WGS) entry which is preliminary data.</text>
</comment>
<dbReference type="RefSeq" id="WP_108114037.1">
    <property type="nucleotide sequence ID" value="NZ_QBKT01000002.1"/>
</dbReference>
<sequence>MMSDLEKKIALYTQNIENGIDVINSYFQRGNVYQDLKNYELALKDYTKAIELDKNYSHAYYNRGIVYRKLKKYELALRDCTKAIEFDKNDSGAYNNRGNVYHELKNYDLALEDFTKAIELDKNYSHAYYNRGIVYQGLKKYELALNDYTKAIELDKNYLTAYNNRGIIYRELKKYELALDNYTKAIELDKNYLTAYNNRGNVYHELKKYELALDNYTKAIELDKNDSDAYNNRGIIYRELKNYELALRDYTKTIELDKNDSEAYFNRGVVYKELKKYELALRDYTKAIELDKNYLKAYINRGNVYSKLKNYESALIDYTEAIELDKNYTDAYNNRGSVYYDLKNYELALKDYLQVIELNKEYSTVYLNLFLLYDDIGDFVKMKFYGHLYLYYSFKEREIELRSTVLNLWQDNIYNYKFLLENFAIDFDSFLFVNYKSKLQHIQPIEDYYNFLCISNLDQRTKESQRAILNYYLGSPVAAYIQYDEVLDEDYYPLTAQELYYYSLMADILKLDAEEILNAAIEELAEKEDKSAKDLYYLGQLYLLNSNEVEANECFKNSQEFVPSFILFMSFEKDKATQKQLLEKLLKLNQDVLISYFTGYPRTTIETENSFETQFEHYFFTTELFAAVSKIKERYQLPEYLQGYNHLKIWETFYLPDSEQAIIDKAFQNHKIQELVDTITQDLEIKLVSIDVTEKTNYLEKIKHSLREDQDLDIREAFDSLLKTLKENGNLENHLGQMIEKFQLEKIQLYLYFISYFYLQGNLDSYQAFSLFSYLLETVSLKKSKAIKESLELLIPSDFSELFITTIGLSRHLYKLVHLHKAYNVLFEDYSAYQLQKESHYMTFKKNINTYISINKETLSEEMFNKKFQCFPAIIEHNLKNI</sequence>
<feature type="repeat" description="TPR" evidence="3">
    <location>
        <begin position="227"/>
        <end position="260"/>
    </location>
</feature>
<reference evidence="4 5" key="1">
    <citation type="submission" date="2018-04" db="EMBL/GenBank/DDBJ databases">
        <title>Genomic Encyclopedia of Archaeal and Bacterial Type Strains, Phase II (KMG-II): from individual species to whole genera.</title>
        <authorList>
            <person name="Goeker M."/>
        </authorList>
    </citation>
    <scope>NUCLEOTIDE SEQUENCE [LARGE SCALE GENOMIC DNA]</scope>
    <source>
        <strain evidence="4 5">DSM 25731</strain>
    </source>
</reference>
<dbReference type="Gene3D" id="1.25.40.10">
    <property type="entry name" value="Tetratricopeptide repeat domain"/>
    <property type="match status" value="5"/>
</dbReference>
<protein>
    <submittedName>
        <fullName evidence="4">Tetratricopeptide repeat protein</fullName>
    </submittedName>
</protein>